<keyword evidence="2" id="KW-1185">Reference proteome</keyword>
<dbReference type="Proteomes" id="UP001283361">
    <property type="component" value="Unassembled WGS sequence"/>
</dbReference>
<reference evidence="1" key="1">
    <citation type="journal article" date="2023" name="G3 (Bethesda)">
        <title>A reference genome for the long-term kleptoplast-retaining sea slug Elysia crispata morphotype clarki.</title>
        <authorList>
            <person name="Eastman K.E."/>
            <person name="Pendleton A.L."/>
            <person name="Shaikh M.A."/>
            <person name="Suttiyut T."/>
            <person name="Ogas R."/>
            <person name="Tomko P."/>
            <person name="Gavelis G."/>
            <person name="Widhalm J.R."/>
            <person name="Wisecaver J.H."/>
        </authorList>
    </citation>
    <scope>NUCLEOTIDE SEQUENCE</scope>
    <source>
        <strain evidence="1">ECLA1</strain>
    </source>
</reference>
<accession>A0AAE1CTI4</accession>
<evidence type="ECO:0000313" key="2">
    <source>
        <dbReference type="Proteomes" id="UP001283361"/>
    </source>
</evidence>
<organism evidence="1 2">
    <name type="scientific">Elysia crispata</name>
    <name type="common">lettuce slug</name>
    <dbReference type="NCBI Taxonomy" id="231223"/>
    <lineage>
        <taxon>Eukaryota</taxon>
        <taxon>Metazoa</taxon>
        <taxon>Spiralia</taxon>
        <taxon>Lophotrochozoa</taxon>
        <taxon>Mollusca</taxon>
        <taxon>Gastropoda</taxon>
        <taxon>Heterobranchia</taxon>
        <taxon>Euthyneura</taxon>
        <taxon>Panpulmonata</taxon>
        <taxon>Sacoglossa</taxon>
        <taxon>Placobranchoidea</taxon>
        <taxon>Plakobranchidae</taxon>
        <taxon>Elysia</taxon>
    </lineage>
</organism>
<comment type="caution">
    <text evidence="1">The sequence shown here is derived from an EMBL/GenBank/DDBJ whole genome shotgun (WGS) entry which is preliminary data.</text>
</comment>
<name>A0AAE1CTI4_9GAST</name>
<sequence>MRCTEREAVEQGHVAVAAISRGIKEMPSSYCISEDLCCSEYNSLTLAVTFRNEVETHLKVEQSLVFVNTLTGDRGLNSKLNNSKEQ</sequence>
<dbReference type="AlphaFoldDB" id="A0AAE1CTI4"/>
<protein>
    <submittedName>
        <fullName evidence="1">Uncharacterized protein</fullName>
    </submittedName>
</protein>
<dbReference type="EMBL" id="JAWDGP010006836">
    <property type="protein sequence ID" value="KAK3734712.1"/>
    <property type="molecule type" value="Genomic_DNA"/>
</dbReference>
<evidence type="ECO:0000313" key="1">
    <source>
        <dbReference type="EMBL" id="KAK3734712.1"/>
    </source>
</evidence>
<proteinExistence type="predicted"/>
<gene>
    <name evidence="1" type="ORF">RRG08_059894</name>
</gene>